<accession>A0ACC0JHD5</accession>
<organism evidence="1 2">
    <name type="scientific">Choristoneura fumiferana</name>
    <name type="common">Spruce budworm moth</name>
    <name type="synonym">Archips fumiferana</name>
    <dbReference type="NCBI Taxonomy" id="7141"/>
    <lineage>
        <taxon>Eukaryota</taxon>
        <taxon>Metazoa</taxon>
        <taxon>Ecdysozoa</taxon>
        <taxon>Arthropoda</taxon>
        <taxon>Hexapoda</taxon>
        <taxon>Insecta</taxon>
        <taxon>Pterygota</taxon>
        <taxon>Neoptera</taxon>
        <taxon>Endopterygota</taxon>
        <taxon>Lepidoptera</taxon>
        <taxon>Glossata</taxon>
        <taxon>Ditrysia</taxon>
        <taxon>Tortricoidea</taxon>
        <taxon>Tortricidae</taxon>
        <taxon>Tortricinae</taxon>
        <taxon>Choristoneura</taxon>
    </lineage>
</organism>
<proteinExistence type="predicted"/>
<reference evidence="1 2" key="1">
    <citation type="journal article" date="2022" name="Genome Biol. Evol.">
        <title>The Spruce Budworm Genome: Reconstructing the Evolutionary History of Antifreeze Proteins.</title>
        <authorList>
            <person name="Beliveau C."/>
            <person name="Gagne P."/>
            <person name="Picq S."/>
            <person name="Vernygora O."/>
            <person name="Keeling C.I."/>
            <person name="Pinkney K."/>
            <person name="Doucet D."/>
            <person name="Wen F."/>
            <person name="Johnston J.S."/>
            <person name="Maaroufi H."/>
            <person name="Boyle B."/>
            <person name="Laroche J."/>
            <person name="Dewar K."/>
            <person name="Juretic N."/>
            <person name="Blackburn G."/>
            <person name="Nisole A."/>
            <person name="Brunet B."/>
            <person name="Brandao M."/>
            <person name="Lumley L."/>
            <person name="Duan J."/>
            <person name="Quan G."/>
            <person name="Lucarotti C.J."/>
            <person name="Roe A.D."/>
            <person name="Sperling F.A.H."/>
            <person name="Levesque R.C."/>
            <person name="Cusson M."/>
        </authorList>
    </citation>
    <scope>NUCLEOTIDE SEQUENCE [LARGE SCALE GENOMIC DNA]</scope>
    <source>
        <strain evidence="1">Glfc:IPQL:Cfum</strain>
    </source>
</reference>
<protein>
    <submittedName>
        <fullName evidence="1">Uncharacterized protein</fullName>
    </submittedName>
</protein>
<evidence type="ECO:0000313" key="2">
    <source>
        <dbReference type="Proteomes" id="UP001064048"/>
    </source>
</evidence>
<evidence type="ECO:0000313" key="1">
    <source>
        <dbReference type="EMBL" id="KAI8423525.1"/>
    </source>
</evidence>
<comment type="caution">
    <text evidence="1">The sequence shown here is derived from an EMBL/GenBank/DDBJ whole genome shotgun (WGS) entry which is preliminary data.</text>
</comment>
<dbReference type="EMBL" id="CM046122">
    <property type="protein sequence ID" value="KAI8423525.1"/>
    <property type="molecule type" value="Genomic_DNA"/>
</dbReference>
<gene>
    <name evidence="1" type="ORF">MSG28_012626</name>
</gene>
<dbReference type="Proteomes" id="UP001064048">
    <property type="component" value="Chromosome 22"/>
</dbReference>
<sequence length="60" mass="6693">PEFSKPPSSPVPDAGASKAAYKSGEILDMPPPITPSRVKRELPEYRLDKDTNMRIFNVSY</sequence>
<keyword evidence="2" id="KW-1185">Reference proteome</keyword>
<feature type="non-terminal residue" evidence="1">
    <location>
        <position position="1"/>
    </location>
</feature>
<name>A0ACC0JHD5_CHOFU</name>